<dbReference type="PANTHER" id="PTHR47331:SF1">
    <property type="entry name" value="GAG-LIKE PROTEIN"/>
    <property type="match status" value="1"/>
</dbReference>
<dbReference type="Gene3D" id="3.30.70.270">
    <property type="match status" value="1"/>
</dbReference>
<dbReference type="SUPFAM" id="SSF56672">
    <property type="entry name" value="DNA/RNA polymerases"/>
    <property type="match status" value="1"/>
</dbReference>
<dbReference type="InterPro" id="IPR008737">
    <property type="entry name" value="DUF1758"/>
</dbReference>
<dbReference type="Gene3D" id="3.30.420.10">
    <property type="entry name" value="Ribonuclease H-like superfamily/Ribonuclease H"/>
    <property type="match status" value="2"/>
</dbReference>
<keyword evidence="6" id="KW-0695">RNA-directed DNA polymerase</keyword>
<feature type="compositionally biased region" description="Basic and acidic residues" evidence="9">
    <location>
        <begin position="320"/>
        <end position="337"/>
    </location>
</feature>
<feature type="domain" description="Integrase catalytic" evidence="13">
    <location>
        <begin position="1485"/>
        <end position="1672"/>
    </location>
</feature>
<dbReference type="InterPro" id="IPR043502">
    <property type="entry name" value="DNA/RNA_pol_sf"/>
</dbReference>
<dbReference type="InterPro" id="IPR009878">
    <property type="entry name" value="Phlebovirus_G2_fusion"/>
</dbReference>
<dbReference type="Gene3D" id="1.10.340.70">
    <property type="match status" value="1"/>
</dbReference>
<accession>A0A7I4YWS9</accession>
<dbReference type="Pfam" id="PF18701">
    <property type="entry name" value="DUF5641"/>
    <property type="match status" value="1"/>
</dbReference>
<dbReference type="GO" id="GO:0015074">
    <property type="term" value="P:DNA integration"/>
    <property type="evidence" value="ECO:0007669"/>
    <property type="project" value="InterPro"/>
</dbReference>
<reference evidence="15" key="1">
    <citation type="submission" date="2020-12" db="UniProtKB">
        <authorList>
            <consortium name="WormBaseParasite"/>
        </authorList>
    </citation>
    <scope>IDENTIFICATION</scope>
    <source>
        <strain evidence="15">MHco3</strain>
    </source>
</reference>
<dbReference type="InterPro" id="IPR001584">
    <property type="entry name" value="Integrase_cat-core"/>
</dbReference>
<dbReference type="Pfam" id="PF05585">
    <property type="entry name" value="DUF1758"/>
    <property type="match status" value="1"/>
</dbReference>
<keyword evidence="10" id="KW-0472">Membrane</keyword>
<dbReference type="PROSITE" id="PS50994">
    <property type="entry name" value="INTEGRASE"/>
    <property type="match status" value="1"/>
</dbReference>
<dbReference type="CDD" id="cd01644">
    <property type="entry name" value="RT_pepA17"/>
    <property type="match status" value="1"/>
</dbReference>
<evidence type="ECO:0000313" key="15">
    <source>
        <dbReference type="WBParaSite" id="HCON_00154640-00001"/>
    </source>
</evidence>
<feature type="coiled-coil region" evidence="8">
    <location>
        <begin position="221"/>
        <end position="258"/>
    </location>
</feature>
<dbReference type="Proteomes" id="UP000025227">
    <property type="component" value="Unplaced"/>
</dbReference>
<keyword evidence="1" id="KW-0808">Transferase</keyword>
<dbReference type="GO" id="GO:0004190">
    <property type="term" value="F:aspartic-type endopeptidase activity"/>
    <property type="evidence" value="ECO:0007669"/>
    <property type="project" value="InterPro"/>
</dbReference>
<dbReference type="InterPro" id="IPR043128">
    <property type="entry name" value="Rev_trsase/Diguanyl_cyclase"/>
</dbReference>
<dbReference type="GO" id="GO:0003676">
    <property type="term" value="F:nucleic acid binding"/>
    <property type="evidence" value="ECO:0007669"/>
    <property type="project" value="InterPro"/>
</dbReference>
<name>A0A7I4YWS9_HAECO</name>
<dbReference type="InterPro" id="IPR005312">
    <property type="entry name" value="DUF1759"/>
</dbReference>
<feature type="region of interest" description="Disordered" evidence="9">
    <location>
        <begin position="320"/>
        <end position="345"/>
    </location>
</feature>
<feature type="region of interest" description="Disordered" evidence="9">
    <location>
        <begin position="1808"/>
        <end position="1839"/>
    </location>
</feature>
<evidence type="ECO:0000256" key="5">
    <source>
        <dbReference type="ARBA" id="ARBA00022801"/>
    </source>
</evidence>
<dbReference type="Pfam" id="PF00078">
    <property type="entry name" value="RVT_1"/>
    <property type="match status" value="1"/>
</dbReference>
<evidence type="ECO:0000256" key="3">
    <source>
        <dbReference type="ARBA" id="ARBA00022722"/>
    </source>
</evidence>
<dbReference type="PROSITE" id="PS50175">
    <property type="entry name" value="ASP_PROT_RETROV"/>
    <property type="match status" value="1"/>
</dbReference>
<evidence type="ECO:0000259" key="13">
    <source>
        <dbReference type="PROSITE" id="PS50994"/>
    </source>
</evidence>
<dbReference type="Gene3D" id="2.60.98.50">
    <property type="match status" value="1"/>
</dbReference>
<dbReference type="OrthoDB" id="5869260at2759"/>
<evidence type="ECO:0000256" key="1">
    <source>
        <dbReference type="ARBA" id="ARBA00022679"/>
    </source>
</evidence>
<dbReference type="PROSITE" id="PS00141">
    <property type="entry name" value="ASP_PROTEASE"/>
    <property type="match status" value="1"/>
</dbReference>
<keyword evidence="10" id="KW-0812">Transmembrane</keyword>
<dbReference type="Pfam" id="PF03564">
    <property type="entry name" value="DUF1759"/>
    <property type="match status" value="1"/>
</dbReference>
<dbReference type="PROSITE" id="PS50158">
    <property type="entry name" value="ZF_CCHC"/>
    <property type="match status" value="1"/>
</dbReference>
<dbReference type="Pfam" id="PF07245">
    <property type="entry name" value="Phlebovirus_G2"/>
    <property type="match status" value="1"/>
</dbReference>
<feature type="region of interest" description="Disordered" evidence="9">
    <location>
        <begin position="658"/>
        <end position="677"/>
    </location>
</feature>
<evidence type="ECO:0000259" key="12">
    <source>
        <dbReference type="PROSITE" id="PS50175"/>
    </source>
</evidence>
<feature type="compositionally biased region" description="Polar residues" evidence="9">
    <location>
        <begin position="450"/>
        <end position="466"/>
    </location>
</feature>
<keyword evidence="5" id="KW-0378">Hydrolase</keyword>
<keyword evidence="7" id="KW-0479">Metal-binding</keyword>
<evidence type="ECO:0000256" key="7">
    <source>
        <dbReference type="PROSITE-ProRule" id="PRU00047"/>
    </source>
</evidence>
<dbReference type="InterPro" id="IPR000477">
    <property type="entry name" value="RT_dom"/>
</dbReference>
<dbReference type="InterPro" id="IPR041588">
    <property type="entry name" value="Integrase_H2C2"/>
</dbReference>
<sequence length="2352" mass="266261">MATTLSTRQGLLTKALNRLNSALEANKDWAQAVLQPPSDEYERRIYMRTERAKIRKVKAILESETLSVDDALGRYSSAADSLAADTPSLEEILKRVNSNVETAATVLDYGQTMLTSLKHRLEELDEMETPTSFSEAPQTNLAPIPIPKFSGRIWEWDTFWGAFKHSVDSRGMDDLYKMNYLLDALQGEAKETVKQFEVSGRTYPLVVAHLKEKYGNTQALVDHMIRRLQKARAQSDRLEHQEKLLEELSSIVSQLQLKGENVDNCFLQDQLLGKFTEGIQRHVLRAKEQRSPNDNWDTNMLLSCAKEYIRTELKIVTRVGKGREQQPVHEPAGDRRYPRTGRKISSAPERQHSCFYCGKGDHAAKDCTEVATREERMSFMRKRNLCLNCGSAEHWAVQCKGGACRICNNHGHHTSLCQQLPSATKIRAAAHESKKPHQTSNRATSKRSVQKSLNTSKMNTVVSEPQPSDEVPNTAAFVNLQRSVADVHILVGQAHVLNPKDQALEAIHVLLDTGADRSFICTELADHLQLRNISSTKLTINTFGSKQPLQETCGITQVQMWDSHGKSHRITVTKIGTVTEPILRRSLSEEDKRFLSDNNIRLSINADTMELKPQVLLGCADLYTFLEGGFARQKTLPSGLTLIPSKLGYLVSGYEAPPDANLTEQPHSDAEVKTSTTDSIEDVEDLQTWEQFCTFESTGVHEFTGPSVEERKNVDAQVWKTFEQTIEKRQDGYYVGLPWKDNAEALPDNKGLALRRLQATLAKLAKDPLILQQYHDTIASQHEQGIIEEVDEDSHTEASVVHYLAHHAVLTPQKETTKLRVVFDASAHLKGEPSLNDVLHPGPVILPKICDILLRFRLGRFAIVSDVEKAFLQVHLRCEDRDATRFIWLRDINQPLTPGNTVIYRFTRVTFGLNCSPFLLAGTIKHHLDTCSVNPKLAREVASNTYVDNIIVTTSSEEEALQFYTDSKQLFNDLRMNLREFRSNDETLNARIAPADLSANTLQKVLGIRWQSEKDELLLTCRYRPTSGKLTKRSISEQAASVYDPLGLLTPLTLRGKHFLQQLWKHGYDWDTSLSVKHQQEWQNIVEGADGFEISLPREVAHIDTNVSLVLFADASSHGMAACAYLVSGSDNHIIAGKSKLPSIKDKPTIPKLELNALTMAMRLAYSLYEAIGHRVRIEQVCVFSDSEIALNWIRTPTLEQSVGVLVKNRVAEIRRICEELRTTVLFGYVSTTDNPSDCGTRGLTKTEFEGHMWWQGPEFLKHPSVWSKEYRMFVLPAEQSCSIATATSSSSELLDWTRHNHLPSAKRTLAYVLRFIHRLSQKVNTELRKRLEASIPELRQVSTDAFITVEENEMAQRVLVRHHQSTHFTEEQLKALKQLNVRRDEFGILRCQGRLGNAHIAFDTKHPMLIATKTNLARAIVKDAHLPYHCSTAQTIANVRQRFWIPKLRQLVKQVIRLCVPCQRLNGLPFKYPEMEDLPERRVQRTRPFKHVGIDYFGPIIAKQNHAQTKVYGIIITCMVTRLLHLELVPDMSTNQLLNALRRFFARRGVPTSITSDNGPSFLLGEQILRDAVLPLINDTTVASTMAEKGIAWKTITPYAPWQGAFYERLIKSVKHSLYKVMQREVVSVETLETLLVEVEGTLNNRPLTYREEKWEDTPILRPIDFIQRDIVVSYPFESIQDKSEDDTYHPPDEEIQLRTRKQAEKALNSSHQLTERYWKVWSQQYLSSLREAHKISMDNKRSSATHPSPGQVVLISDPALPRNSWKLGRIISIPSSNSEKIREVQLKLPSGHIVRRPVNLLFPLELEDSDNEPPPSVNRPESPGKPESAPRYELRPRKRVNYNENATHCETVQSSTVVNAPAKVLLACVTALMLASNVVSAANVVGHMSYIPGGVTITTNDVERYELCVEGNCYVKDNPRGNETIHFPPEVLLHEHHVQLKLFEGQSLSLLEASCPPASFCDNIRCWICTANIFNPECSPRAAITAIAFIIYIGIALGYALCYVPVVIGKPCRLFGRGMCYFIKFTARSVWLLCHKLLIHRRRLDRRYDVQEFLNTPLLTVISVILLSSLTLSCQDIDVFFYRDSICTFGLNGVKRCTLETTEIMKLNTFNQEACIRLRNRQAMEKEIRIQWRGLHLTCVKETIVFTRNTFQKVVDSKRCAHVGSCVDDKCASINTSSLLPELVQGNQFPGMTMCVESCGGIGCGCLALSSGCLFYRIFHVPQDEKIYEIFKCSQWKEEVELEITTISKRTETINKRLIRVQPTVPINYNKMRITLTSLSFPPTPMLASSFISDGSQMALWNHKETPQLLCDSEEHARLLNCTVTTNCRCEPAENTVTCVCTDFNLTSVF</sequence>
<dbReference type="GO" id="GO:0006508">
    <property type="term" value="P:proteolysis"/>
    <property type="evidence" value="ECO:0007669"/>
    <property type="project" value="InterPro"/>
</dbReference>
<dbReference type="WBParaSite" id="HCON_00154640-00001">
    <property type="protein sequence ID" value="HCON_00154640-00001"/>
    <property type="gene ID" value="HCON_00154640"/>
</dbReference>
<evidence type="ECO:0000256" key="8">
    <source>
        <dbReference type="SAM" id="Coils"/>
    </source>
</evidence>
<proteinExistence type="predicted"/>
<dbReference type="InterPro" id="IPR001969">
    <property type="entry name" value="Aspartic_peptidase_AS"/>
</dbReference>
<dbReference type="InterPro" id="IPR001878">
    <property type="entry name" value="Znf_CCHC"/>
</dbReference>
<feature type="compositionally biased region" description="Basic and acidic residues" evidence="9">
    <location>
        <begin position="1824"/>
        <end position="1837"/>
    </location>
</feature>
<dbReference type="Pfam" id="PF05380">
    <property type="entry name" value="Peptidase_A17"/>
    <property type="match status" value="1"/>
</dbReference>
<evidence type="ECO:0000259" key="11">
    <source>
        <dbReference type="PROSITE" id="PS50158"/>
    </source>
</evidence>
<dbReference type="GO" id="GO:0042575">
    <property type="term" value="C:DNA polymerase complex"/>
    <property type="evidence" value="ECO:0007669"/>
    <property type="project" value="UniProtKB-ARBA"/>
</dbReference>
<keyword evidence="14" id="KW-1185">Reference proteome</keyword>
<dbReference type="SUPFAM" id="SSF53098">
    <property type="entry name" value="Ribonuclease H-like"/>
    <property type="match status" value="1"/>
</dbReference>
<evidence type="ECO:0000256" key="4">
    <source>
        <dbReference type="ARBA" id="ARBA00022759"/>
    </source>
</evidence>
<keyword evidence="8" id="KW-0175">Coiled coil</keyword>
<feature type="domain" description="Peptidase A2" evidence="12">
    <location>
        <begin position="507"/>
        <end position="520"/>
    </location>
</feature>
<keyword evidence="3" id="KW-0540">Nuclease</keyword>
<keyword evidence="7" id="KW-0862">Zinc</keyword>
<dbReference type="OMA" id="VINIACP"/>
<evidence type="ECO:0000256" key="10">
    <source>
        <dbReference type="SAM" id="Phobius"/>
    </source>
</evidence>
<keyword evidence="2" id="KW-0548">Nucleotidyltransferase</keyword>
<dbReference type="Gene3D" id="4.10.60.10">
    <property type="entry name" value="Zinc finger, CCHC-type"/>
    <property type="match status" value="1"/>
</dbReference>
<dbReference type="InterPro" id="IPR008042">
    <property type="entry name" value="Retrotrans_Pao"/>
</dbReference>
<keyword evidence="4" id="KW-0255">Endonuclease</keyword>
<keyword evidence="7" id="KW-0863">Zinc-finger</keyword>
<feature type="transmembrane region" description="Helical" evidence="10">
    <location>
        <begin position="1984"/>
        <end position="2010"/>
    </location>
</feature>
<dbReference type="PANTHER" id="PTHR47331">
    <property type="entry name" value="PHD-TYPE DOMAIN-CONTAINING PROTEIN"/>
    <property type="match status" value="1"/>
</dbReference>
<organism evidence="14 15">
    <name type="scientific">Haemonchus contortus</name>
    <name type="common">Barber pole worm</name>
    <dbReference type="NCBI Taxonomy" id="6289"/>
    <lineage>
        <taxon>Eukaryota</taxon>
        <taxon>Metazoa</taxon>
        <taxon>Ecdysozoa</taxon>
        <taxon>Nematoda</taxon>
        <taxon>Chromadorea</taxon>
        <taxon>Rhabditida</taxon>
        <taxon>Rhabditina</taxon>
        <taxon>Rhabditomorpha</taxon>
        <taxon>Strongyloidea</taxon>
        <taxon>Trichostrongylidae</taxon>
        <taxon>Haemonchus</taxon>
    </lineage>
</organism>
<feature type="domain" description="CCHC-type" evidence="11">
    <location>
        <begin position="354"/>
        <end position="369"/>
    </location>
</feature>
<feature type="region of interest" description="Disordered" evidence="9">
    <location>
        <begin position="428"/>
        <end position="470"/>
    </location>
</feature>
<dbReference type="GO" id="GO:0003964">
    <property type="term" value="F:RNA-directed DNA polymerase activity"/>
    <property type="evidence" value="ECO:0007669"/>
    <property type="project" value="UniProtKB-KW"/>
</dbReference>
<dbReference type="InterPro" id="IPR036397">
    <property type="entry name" value="RNaseH_sf"/>
</dbReference>
<protein>
    <submittedName>
        <fullName evidence="15">CCHC-type domain-containing protein</fullName>
    </submittedName>
</protein>
<dbReference type="GO" id="GO:0008270">
    <property type="term" value="F:zinc ion binding"/>
    <property type="evidence" value="ECO:0007669"/>
    <property type="project" value="UniProtKB-KW"/>
</dbReference>
<dbReference type="InterPro" id="IPR012337">
    <property type="entry name" value="RNaseH-like_sf"/>
</dbReference>
<dbReference type="GO" id="GO:0004519">
    <property type="term" value="F:endonuclease activity"/>
    <property type="evidence" value="ECO:0007669"/>
    <property type="project" value="UniProtKB-KW"/>
</dbReference>
<keyword evidence="10" id="KW-1133">Transmembrane helix</keyword>
<feature type="transmembrane region" description="Helical" evidence="10">
    <location>
        <begin position="2055"/>
        <end position="2074"/>
    </location>
</feature>
<dbReference type="Gene3D" id="3.10.10.10">
    <property type="entry name" value="HIV Type 1 Reverse Transcriptase, subunit A, domain 1"/>
    <property type="match status" value="1"/>
</dbReference>
<dbReference type="SMART" id="SM00343">
    <property type="entry name" value="ZnF_C2HC"/>
    <property type="match status" value="3"/>
</dbReference>
<evidence type="ECO:0000256" key="2">
    <source>
        <dbReference type="ARBA" id="ARBA00022695"/>
    </source>
</evidence>
<evidence type="ECO:0000313" key="14">
    <source>
        <dbReference type="Proteomes" id="UP000025227"/>
    </source>
</evidence>
<dbReference type="InterPro" id="IPR040676">
    <property type="entry name" value="DUF5641"/>
</dbReference>
<dbReference type="InterPro" id="IPR001995">
    <property type="entry name" value="Peptidase_A2_cat"/>
</dbReference>
<evidence type="ECO:0000256" key="9">
    <source>
        <dbReference type="SAM" id="MobiDB-lite"/>
    </source>
</evidence>
<evidence type="ECO:0000256" key="6">
    <source>
        <dbReference type="ARBA" id="ARBA00022918"/>
    </source>
</evidence>
<dbReference type="Pfam" id="PF17921">
    <property type="entry name" value="Integrase_H2C2"/>
    <property type="match status" value="1"/>
</dbReference>